<feature type="binding site" evidence="8">
    <location>
        <position position="213"/>
    </location>
    <ligand>
        <name>NADP(+)</name>
        <dbReference type="ChEBI" id="CHEBI:58349"/>
    </ligand>
</feature>
<feature type="binding site" evidence="8">
    <location>
        <begin position="14"/>
        <end position="16"/>
    </location>
    <ligand>
        <name>shikimate</name>
        <dbReference type="ChEBI" id="CHEBI:36208"/>
    </ligand>
</feature>
<dbReference type="AlphaFoldDB" id="A0A437QB04"/>
<dbReference type="GO" id="GO:0009073">
    <property type="term" value="P:aromatic amino acid family biosynthetic process"/>
    <property type="evidence" value="ECO:0007669"/>
    <property type="project" value="UniProtKB-KW"/>
</dbReference>
<feature type="binding site" evidence="8">
    <location>
        <position position="85"/>
    </location>
    <ligand>
        <name>shikimate</name>
        <dbReference type="ChEBI" id="CHEBI:36208"/>
    </ligand>
</feature>
<feature type="active site" description="Proton acceptor" evidence="8">
    <location>
        <position position="64"/>
    </location>
</feature>
<evidence type="ECO:0000256" key="4">
    <source>
        <dbReference type="ARBA" id="ARBA00022857"/>
    </source>
</evidence>
<keyword evidence="5 8" id="KW-0560">Oxidoreductase</keyword>
<feature type="binding site" evidence="8">
    <location>
        <position position="244"/>
    </location>
    <ligand>
        <name>shikimate</name>
        <dbReference type="ChEBI" id="CHEBI:36208"/>
    </ligand>
</feature>
<dbReference type="SUPFAM" id="SSF51735">
    <property type="entry name" value="NAD(P)-binding Rossmann-fold domains"/>
    <property type="match status" value="1"/>
</dbReference>
<dbReference type="PANTHER" id="PTHR21089">
    <property type="entry name" value="SHIKIMATE DEHYDROGENASE"/>
    <property type="match status" value="1"/>
</dbReference>
<dbReference type="Gene3D" id="3.40.50.10860">
    <property type="entry name" value="Leucine Dehydrogenase, chain A, domain 1"/>
    <property type="match status" value="1"/>
</dbReference>
<dbReference type="InterPro" id="IPR022893">
    <property type="entry name" value="Shikimate_DH_fam"/>
</dbReference>
<dbReference type="InterPro" id="IPR046346">
    <property type="entry name" value="Aminoacid_DH-like_N_sf"/>
</dbReference>
<dbReference type="Proteomes" id="UP000282818">
    <property type="component" value="Unassembled WGS sequence"/>
</dbReference>
<keyword evidence="4 8" id="KW-0521">NADP</keyword>
<name>A0A437QB04_9GAMM</name>
<dbReference type="Pfam" id="PF18317">
    <property type="entry name" value="SDH_C"/>
    <property type="match status" value="1"/>
</dbReference>
<dbReference type="GO" id="GO:0009423">
    <property type="term" value="P:chorismate biosynthetic process"/>
    <property type="evidence" value="ECO:0007669"/>
    <property type="project" value="UniProtKB-UniRule"/>
</dbReference>
<feature type="domain" description="SDH C-terminal" evidence="11">
    <location>
        <begin position="237"/>
        <end position="267"/>
    </location>
</feature>
<dbReference type="GO" id="GO:0050661">
    <property type="term" value="F:NADP binding"/>
    <property type="evidence" value="ECO:0007669"/>
    <property type="project" value="InterPro"/>
</dbReference>
<dbReference type="EC" id="1.1.1.25" evidence="2 8"/>
<comment type="catalytic activity">
    <reaction evidence="7 8">
        <text>shikimate + NADP(+) = 3-dehydroshikimate + NADPH + H(+)</text>
        <dbReference type="Rhea" id="RHEA:17737"/>
        <dbReference type="ChEBI" id="CHEBI:15378"/>
        <dbReference type="ChEBI" id="CHEBI:16630"/>
        <dbReference type="ChEBI" id="CHEBI:36208"/>
        <dbReference type="ChEBI" id="CHEBI:57783"/>
        <dbReference type="ChEBI" id="CHEBI:58349"/>
        <dbReference type="EC" id="1.1.1.25"/>
    </reaction>
</comment>
<comment type="pathway">
    <text evidence="1 8">Metabolic intermediate biosynthesis; chorismate biosynthesis; chorismate from D-erythrose 4-phosphate and phosphoenolpyruvate: step 4/7.</text>
</comment>
<dbReference type="InterPro" id="IPR041121">
    <property type="entry name" value="SDH_C"/>
</dbReference>
<feature type="binding site" evidence="8">
    <location>
        <position position="237"/>
    </location>
    <ligand>
        <name>NADP(+)</name>
        <dbReference type="ChEBI" id="CHEBI:58349"/>
    </ligand>
</feature>
<dbReference type="Gene3D" id="3.40.50.720">
    <property type="entry name" value="NAD(P)-binding Rossmann-like Domain"/>
    <property type="match status" value="1"/>
</dbReference>
<evidence type="ECO:0000259" key="11">
    <source>
        <dbReference type="Pfam" id="PF18317"/>
    </source>
</evidence>
<feature type="binding site" evidence="8">
    <location>
        <begin position="150"/>
        <end position="155"/>
    </location>
    <ligand>
        <name>NADP(+)</name>
        <dbReference type="ChEBI" id="CHEBI:58349"/>
    </ligand>
</feature>
<dbReference type="Pfam" id="PF01488">
    <property type="entry name" value="Shikimate_DH"/>
    <property type="match status" value="1"/>
</dbReference>
<dbReference type="HAMAP" id="MF_00222">
    <property type="entry name" value="Shikimate_DH_AroE"/>
    <property type="match status" value="1"/>
</dbReference>
<dbReference type="UniPathway" id="UPA00053">
    <property type="reaction ID" value="UER00087"/>
</dbReference>
<sequence>MDRYAVFGNPIGHSKSPLIHQMFAQQTGETLSYEAICAPLDGFAASVATFFSAGLGANVTVPFKEQAWELTVQRSERAEMAGAVNTLLLNEHGEICGDNTDGVGLVTDLVSNHHVQLQGKRVLVLGAGGAVRGILGPLLAQQPLQVVVANRTVEKAEALATLFAQQGAISACGFADITGEFDVIINGTAASLQGEMPPLPAGLVAAHTVCYDMMYSAEPTVFNQWAQSQGAARQIDGLGMLVEQAAEAFFVWRGKRPDTGPVLQQLRADL</sequence>
<evidence type="ECO:0000259" key="9">
    <source>
        <dbReference type="Pfam" id="PF01488"/>
    </source>
</evidence>
<evidence type="ECO:0000256" key="2">
    <source>
        <dbReference type="ARBA" id="ARBA00012962"/>
    </source>
</evidence>
<feature type="binding site" evidence="8">
    <location>
        <position position="76"/>
    </location>
    <ligand>
        <name>NADP(+)</name>
        <dbReference type="ChEBI" id="CHEBI:58349"/>
    </ligand>
</feature>
<comment type="similarity">
    <text evidence="8">Belongs to the shikimate dehydrogenase family.</text>
</comment>
<evidence type="ECO:0000256" key="1">
    <source>
        <dbReference type="ARBA" id="ARBA00004871"/>
    </source>
</evidence>
<evidence type="ECO:0000256" key="3">
    <source>
        <dbReference type="ARBA" id="ARBA00022605"/>
    </source>
</evidence>
<evidence type="ECO:0000256" key="5">
    <source>
        <dbReference type="ARBA" id="ARBA00023002"/>
    </source>
</evidence>
<dbReference type="FunFam" id="3.40.50.10860:FF:000006">
    <property type="entry name" value="Shikimate dehydrogenase (NADP(+))"/>
    <property type="match status" value="1"/>
</dbReference>
<dbReference type="InterPro" id="IPR006151">
    <property type="entry name" value="Shikm_DH/Glu-tRNA_Rdtase"/>
</dbReference>
<accession>A0A437QB04</accession>
<comment type="subunit">
    <text evidence="8">Homodimer.</text>
</comment>
<reference evidence="12 13" key="1">
    <citation type="submission" date="2019-01" db="EMBL/GenBank/DDBJ databases">
        <authorList>
            <person name="Chen W.-M."/>
        </authorList>
    </citation>
    <scope>NUCLEOTIDE SEQUENCE [LARGE SCALE GENOMIC DNA]</scope>
    <source>
        <strain evidence="12 13">HPM-16</strain>
    </source>
</reference>
<protein>
    <recommendedName>
        <fullName evidence="2 8">Shikimate dehydrogenase (NADP(+))</fullName>
        <shortName evidence="8">SDH</shortName>
        <ecNumber evidence="2 8">1.1.1.25</ecNumber>
    </recommendedName>
</protein>
<feature type="binding site" evidence="8">
    <location>
        <position position="101"/>
    </location>
    <ligand>
        <name>shikimate</name>
        <dbReference type="ChEBI" id="CHEBI:36208"/>
    </ligand>
</feature>
<dbReference type="InterPro" id="IPR036291">
    <property type="entry name" value="NAD(P)-bd_dom_sf"/>
</dbReference>
<proteinExistence type="inferred from homology"/>
<dbReference type="PANTHER" id="PTHR21089:SF1">
    <property type="entry name" value="BIFUNCTIONAL 3-DEHYDROQUINATE DEHYDRATASE_SHIKIMATE DEHYDROGENASE, CHLOROPLASTIC"/>
    <property type="match status" value="1"/>
</dbReference>
<organism evidence="12 13">
    <name type="scientific">Neptunomonas marina</name>
    <dbReference type="NCBI Taxonomy" id="1815562"/>
    <lineage>
        <taxon>Bacteria</taxon>
        <taxon>Pseudomonadati</taxon>
        <taxon>Pseudomonadota</taxon>
        <taxon>Gammaproteobacteria</taxon>
        <taxon>Oceanospirillales</taxon>
        <taxon>Oceanospirillaceae</taxon>
        <taxon>Neptunomonas</taxon>
    </lineage>
</organism>
<dbReference type="GO" id="GO:0019632">
    <property type="term" value="P:shikimate metabolic process"/>
    <property type="evidence" value="ECO:0007669"/>
    <property type="project" value="InterPro"/>
</dbReference>
<dbReference type="CDD" id="cd01065">
    <property type="entry name" value="NAD_bind_Shikimate_DH"/>
    <property type="match status" value="1"/>
</dbReference>
<dbReference type="EMBL" id="SACQ01000002">
    <property type="protein sequence ID" value="RVU31711.1"/>
    <property type="molecule type" value="Genomic_DNA"/>
</dbReference>
<evidence type="ECO:0000256" key="7">
    <source>
        <dbReference type="ARBA" id="ARBA00049442"/>
    </source>
</evidence>
<keyword evidence="13" id="KW-1185">Reference proteome</keyword>
<evidence type="ECO:0000256" key="8">
    <source>
        <dbReference type="HAMAP-Rule" id="MF_00222"/>
    </source>
</evidence>
<comment type="function">
    <text evidence="8">Involved in the biosynthesis of the chorismate, which leads to the biosynthesis of aromatic amino acids. Catalyzes the reversible NADPH linked reduction of 3-dehydroshikimate (DHSA) to yield shikimate (SA).</text>
</comment>
<evidence type="ECO:0000313" key="13">
    <source>
        <dbReference type="Proteomes" id="UP000282818"/>
    </source>
</evidence>
<feature type="binding site" evidence="8">
    <location>
        <begin position="126"/>
        <end position="130"/>
    </location>
    <ligand>
        <name>NADP(+)</name>
        <dbReference type="ChEBI" id="CHEBI:58349"/>
    </ligand>
</feature>
<dbReference type="NCBIfam" id="TIGR00507">
    <property type="entry name" value="aroE"/>
    <property type="match status" value="1"/>
</dbReference>
<evidence type="ECO:0000313" key="12">
    <source>
        <dbReference type="EMBL" id="RVU31711.1"/>
    </source>
</evidence>
<feature type="domain" description="Shikimate dehydrogenase substrate binding N-terminal" evidence="10">
    <location>
        <begin position="6"/>
        <end position="87"/>
    </location>
</feature>
<dbReference type="InterPro" id="IPR011342">
    <property type="entry name" value="Shikimate_DH"/>
</dbReference>
<feature type="domain" description="Quinate/shikimate 5-dehydrogenase/glutamyl-tRNA reductase" evidence="9">
    <location>
        <begin position="112"/>
        <end position="191"/>
    </location>
</feature>
<evidence type="ECO:0000256" key="6">
    <source>
        <dbReference type="ARBA" id="ARBA00023141"/>
    </source>
</evidence>
<dbReference type="GO" id="GO:0008652">
    <property type="term" value="P:amino acid biosynthetic process"/>
    <property type="evidence" value="ECO:0007669"/>
    <property type="project" value="UniProtKB-KW"/>
</dbReference>
<dbReference type="SUPFAM" id="SSF53223">
    <property type="entry name" value="Aminoacid dehydrogenase-like, N-terminal domain"/>
    <property type="match status" value="1"/>
</dbReference>
<dbReference type="NCBIfam" id="NF001310">
    <property type="entry name" value="PRK00258.1-2"/>
    <property type="match status" value="1"/>
</dbReference>
<comment type="caution">
    <text evidence="12">The sequence shown here is derived from an EMBL/GenBank/DDBJ whole genome shotgun (WGS) entry which is preliminary data.</text>
</comment>
<keyword evidence="3 8" id="KW-0028">Amino-acid biosynthesis</keyword>
<feature type="binding site" evidence="8">
    <location>
        <position position="60"/>
    </location>
    <ligand>
        <name>shikimate</name>
        <dbReference type="ChEBI" id="CHEBI:36208"/>
    </ligand>
</feature>
<dbReference type="Pfam" id="PF08501">
    <property type="entry name" value="Shikimate_dh_N"/>
    <property type="match status" value="1"/>
</dbReference>
<feature type="binding site" evidence="8">
    <location>
        <position position="215"/>
    </location>
    <ligand>
        <name>shikimate</name>
        <dbReference type="ChEBI" id="CHEBI:36208"/>
    </ligand>
</feature>
<keyword evidence="6 8" id="KW-0057">Aromatic amino acid biosynthesis</keyword>
<dbReference type="FunFam" id="3.40.50.720:FF:000104">
    <property type="entry name" value="Shikimate dehydrogenase (NADP(+))"/>
    <property type="match status" value="1"/>
</dbReference>
<dbReference type="InterPro" id="IPR013708">
    <property type="entry name" value="Shikimate_DH-bd_N"/>
</dbReference>
<gene>
    <name evidence="8" type="primary">aroE</name>
    <name evidence="12" type="ORF">EOE65_06960</name>
</gene>
<dbReference type="GO" id="GO:0005829">
    <property type="term" value="C:cytosol"/>
    <property type="evidence" value="ECO:0007669"/>
    <property type="project" value="TreeGrafter"/>
</dbReference>
<dbReference type="GO" id="GO:0004764">
    <property type="term" value="F:shikimate 3-dehydrogenase (NADP+) activity"/>
    <property type="evidence" value="ECO:0007669"/>
    <property type="project" value="UniProtKB-UniRule"/>
</dbReference>
<evidence type="ECO:0000259" key="10">
    <source>
        <dbReference type="Pfam" id="PF08501"/>
    </source>
</evidence>
<dbReference type="RefSeq" id="WP_127693570.1">
    <property type="nucleotide sequence ID" value="NZ_SACQ01000002.1"/>
</dbReference>